<evidence type="ECO:0000313" key="1">
    <source>
        <dbReference type="Proteomes" id="UP000887579"/>
    </source>
</evidence>
<sequence length="481" mass="54288">MMIGPPRSEDTEDVIPGHGVLIGIAQPLMSMRSRRAKRQFGLWKSNINLPRQFDHLFMEPTNGTAKTAVNEKKAFSGIHIQHENKETKDITIAPQTTPTTTVSTTTSTSTTPKTTTSTQSTTTSSATRAARITKKPTLQVPSRPLILFNNKAPSAAPKASRTPLSRWSSSGSSESQEGPGIMLMSEEEHFYRKPNNVHPSFLGPLPRDVVTEIKITTTTSQPIVNRLRMVSAEEFPRRAPARRTFENNKFVDEWEITTTEQPSTPLFWVIADPHEKRRRERLEQLRKQGKQTPKFTTTTRRPSMDIKFALPSINDRAAAFTLTNGAKITDYLWIGLYDQCEHKSVPLISLKNIDPPREERINPLSGWSHNVTSYRVQILNCNTIIIPGFIYNGQNATANTYIYVGIGHFPDQIEKQEKATVVGQKREDPLRSYDREDVLIRLPNGYRTFDIDFISIYNTDEEKSYGHVIIPSLLVPPCADD</sequence>
<accession>A0AC34FQZ6</accession>
<dbReference type="Proteomes" id="UP000887579">
    <property type="component" value="Unplaced"/>
</dbReference>
<dbReference type="WBParaSite" id="ES5_v2.g19266.t1">
    <property type="protein sequence ID" value="ES5_v2.g19266.t1"/>
    <property type="gene ID" value="ES5_v2.g19266"/>
</dbReference>
<organism evidence="1 2">
    <name type="scientific">Panagrolaimus sp. ES5</name>
    <dbReference type="NCBI Taxonomy" id="591445"/>
    <lineage>
        <taxon>Eukaryota</taxon>
        <taxon>Metazoa</taxon>
        <taxon>Ecdysozoa</taxon>
        <taxon>Nematoda</taxon>
        <taxon>Chromadorea</taxon>
        <taxon>Rhabditida</taxon>
        <taxon>Tylenchina</taxon>
        <taxon>Panagrolaimomorpha</taxon>
        <taxon>Panagrolaimoidea</taxon>
        <taxon>Panagrolaimidae</taxon>
        <taxon>Panagrolaimus</taxon>
    </lineage>
</organism>
<reference evidence="2" key="1">
    <citation type="submission" date="2022-11" db="UniProtKB">
        <authorList>
            <consortium name="WormBaseParasite"/>
        </authorList>
    </citation>
    <scope>IDENTIFICATION</scope>
</reference>
<evidence type="ECO:0000313" key="2">
    <source>
        <dbReference type="WBParaSite" id="ES5_v2.g19266.t1"/>
    </source>
</evidence>
<name>A0AC34FQZ6_9BILA</name>
<proteinExistence type="predicted"/>
<protein>
    <submittedName>
        <fullName evidence="2">DM13 domain-containing protein</fullName>
    </submittedName>
</protein>